<gene>
    <name evidence="1" type="ORF">L5014_36680</name>
</gene>
<protein>
    <submittedName>
        <fullName evidence="1">Uncharacterized protein</fullName>
    </submittedName>
</protein>
<reference evidence="1" key="1">
    <citation type="submission" date="2022-01" db="EMBL/GenBank/DDBJ databases">
        <title>Genome sequence and assembly of Parabukholderia sp. RG36.</title>
        <authorList>
            <person name="Chhetri G."/>
        </authorList>
    </citation>
    <scope>NUCLEOTIDE SEQUENCE</scope>
    <source>
        <strain evidence="1">RG36</strain>
    </source>
</reference>
<sequence length="289" mass="32686">MGICKYCGKPAGLFHNVHPQCEQQHIAQEIQQFQQEEQPDNDRRRIIDDAIDCLMSSGDLTELDAKIADDVKTLGISASEQKSLLVEAWAKAVSRNLEQKIIDVDTTIRLTEYAKHFNLSNDDLNIRGAYVKFMKSELLRRILEGTVPTSARPDNLPVNLQKGEGFVWGFTESPYYEERTRREFVGRSSGISVRMMKGVYCRTGHFEGHSIEHLETVKVDIGSLVITDKNIYFAGKQKAMRIPYSKIISFEAYSDGFGVMRDSASAKPQSFQNGDGWFSYNLVTNLAKL</sequence>
<evidence type="ECO:0000313" key="2">
    <source>
        <dbReference type="Proteomes" id="UP001139308"/>
    </source>
</evidence>
<dbReference type="EMBL" id="JAKLJA010000073">
    <property type="protein sequence ID" value="MCG5078800.1"/>
    <property type="molecule type" value="Genomic_DNA"/>
</dbReference>
<keyword evidence="2" id="KW-1185">Reference proteome</keyword>
<proteinExistence type="predicted"/>
<dbReference type="RefSeq" id="WP_238468776.1">
    <property type="nucleotide sequence ID" value="NZ_JAKLJA010000073.1"/>
</dbReference>
<dbReference type="AlphaFoldDB" id="A0A9X2A1Q0"/>
<organism evidence="1 2">
    <name type="scientific">Paraburkholderia tagetis</name>
    <dbReference type="NCBI Taxonomy" id="2913261"/>
    <lineage>
        <taxon>Bacteria</taxon>
        <taxon>Pseudomonadati</taxon>
        <taxon>Pseudomonadota</taxon>
        <taxon>Betaproteobacteria</taxon>
        <taxon>Burkholderiales</taxon>
        <taxon>Burkholderiaceae</taxon>
        <taxon>Paraburkholderia</taxon>
    </lineage>
</organism>
<name>A0A9X2A1Q0_9BURK</name>
<dbReference type="Proteomes" id="UP001139308">
    <property type="component" value="Unassembled WGS sequence"/>
</dbReference>
<comment type="caution">
    <text evidence="1">The sequence shown here is derived from an EMBL/GenBank/DDBJ whole genome shotgun (WGS) entry which is preliminary data.</text>
</comment>
<accession>A0A9X2A1Q0</accession>
<evidence type="ECO:0000313" key="1">
    <source>
        <dbReference type="EMBL" id="MCG5078800.1"/>
    </source>
</evidence>